<evidence type="ECO:0000313" key="4">
    <source>
        <dbReference type="Proteomes" id="UP001163115"/>
    </source>
</evidence>
<keyword evidence="4" id="KW-1185">Reference proteome</keyword>
<keyword evidence="2" id="KW-0472">Membrane</keyword>
<reference evidence="3" key="1">
    <citation type="submission" date="2022-11" db="EMBL/GenBank/DDBJ databases">
        <title>Lacrimispora xylanolytica sy1, complete genome.</title>
        <authorList>
            <person name="Choi S."/>
        </authorList>
    </citation>
    <scope>NUCLEOTIDE SEQUENCE</scope>
    <source>
        <strain evidence="3">Sy1</strain>
    </source>
</reference>
<evidence type="ECO:0000256" key="2">
    <source>
        <dbReference type="SAM" id="Phobius"/>
    </source>
</evidence>
<keyword evidence="2" id="KW-1133">Transmembrane helix</keyword>
<name>A0ABY7AIC4_9FIRM</name>
<feature type="region of interest" description="Disordered" evidence="1">
    <location>
        <begin position="48"/>
        <end position="116"/>
    </location>
</feature>
<evidence type="ECO:0000256" key="1">
    <source>
        <dbReference type="SAM" id="MobiDB-lite"/>
    </source>
</evidence>
<feature type="compositionally biased region" description="Polar residues" evidence="1">
    <location>
        <begin position="51"/>
        <end position="79"/>
    </location>
</feature>
<gene>
    <name evidence="3" type="ORF">OW255_08695</name>
</gene>
<dbReference type="EMBL" id="CP113524">
    <property type="protein sequence ID" value="WAJ25574.1"/>
    <property type="molecule type" value="Genomic_DNA"/>
</dbReference>
<evidence type="ECO:0008006" key="5">
    <source>
        <dbReference type="Google" id="ProtNLM"/>
    </source>
</evidence>
<protein>
    <recommendedName>
        <fullName evidence="5">Zinc ribbon protein</fullName>
    </recommendedName>
</protein>
<dbReference type="RefSeq" id="WP_268116371.1">
    <property type="nucleotide sequence ID" value="NZ_CP113524.1"/>
</dbReference>
<organism evidence="3 4">
    <name type="scientific">Lacrimispora xylanolytica</name>
    <dbReference type="NCBI Taxonomy" id="29375"/>
    <lineage>
        <taxon>Bacteria</taxon>
        <taxon>Bacillati</taxon>
        <taxon>Bacillota</taxon>
        <taxon>Clostridia</taxon>
        <taxon>Lachnospirales</taxon>
        <taxon>Lachnospiraceae</taxon>
        <taxon>Lacrimispora</taxon>
    </lineage>
</organism>
<proteinExistence type="predicted"/>
<dbReference type="Proteomes" id="UP001163115">
    <property type="component" value="Chromosome"/>
</dbReference>
<feature type="compositionally biased region" description="Low complexity" evidence="1">
    <location>
        <begin position="83"/>
        <end position="97"/>
    </location>
</feature>
<evidence type="ECO:0000313" key="3">
    <source>
        <dbReference type="EMBL" id="WAJ25574.1"/>
    </source>
</evidence>
<keyword evidence="2" id="KW-0812">Transmembrane</keyword>
<accession>A0ABY7AIC4</accession>
<feature type="transmembrane region" description="Helical" evidence="2">
    <location>
        <begin position="122"/>
        <end position="140"/>
    </location>
</feature>
<sequence length="363" mass="40565">MKRKICPVCDLPVNEANFCARCKKIIRRPVIWEMNYYLNEKPPAKEIAPIGSQSNGTAEQPKLTISSQPVRTGSAQPAKTLQPARTMTPPRTATPPMDAQPPRDYIPSGSSVSPKKKVGRRFPVSIAGIITFLFIIAGSLPDIAKKADRFLDKAKDYEVSYPFDDSGFKDLKEEDVKAAGIPCNGYNHFPVSGKEIMDSMGQYIEANSYGFLLKPQAVYSDNYEMKTDSGSISYYDTVEGYYLEDEVTSQLTSKDEGYVYQYVEINYDTATGEMHDYISSIKDKEASLAYLEQFLKTTETSAQIPLEESSVPVIMEQVRGGLERGEETIFTDGIFSLYVYEEDDTLQVTVSYNTLLSTEHGET</sequence>